<evidence type="ECO:0000313" key="2">
    <source>
        <dbReference type="EMBL" id="SVB84723.1"/>
    </source>
</evidence>
<protein>
    <recommendedName>
        <fullName evidence="3">Cell division protein FtsL</fullName>
    </recommendedName>
</protein>
<keyword evidence="1" id="KW-1133">Transmembrane helix</keyword>
<keyword evidence="1" id="KW-0472">Membrane</keyword>
<keyword evidence="1" id="KW-0812">Transmembrane</keyword>
<sequence>MKKRKRRSKRNREFFQTLLFFSTTILSISGLIVYLWVYTEVDETMLAIEVQTHVSKELDNTVKELKMDITELSRGDRISYVARRELNMVPAEPETLIIFIDQDQLTGEN</sequence>
<evidence type="ECO:0000256" key="1">
    <source>
        <dbReference type="SAM" id="Phobius"/>
    </source>
</evidence>
<organism evidence="2">
    <name type="scientific">marine metagenome</name>
    <dbReference type="NCBI Taxonomy" id="408172"/>
    <lineage>
        <taxon>unclassified sequences</taxon>
        <taxon>metagenomes</taxon>
        <taxon>ecological metagenomes</taxon>
    </lineage>
</organism>
<name>A0A382HD97_9ZZZZ</name>
<evidence type="ECO:0008006" key="3">
    <source>
        <dbReference type="Google" id="ProtNLM"/>
    </source>
</evidence>
<accession>A0A382HD97</accession>
<dbReference type="AlphaFoldDB" id="A0A382HD97"/>
<gene>
    <name evidence="2" type="ORF">METZ01_LOCUS237577</name>
</gene>
<feature type="transmembrane region" description="Helical" evidence="1">
    <location>
        <begin position="14"/>
        <end position="37"/>
    </location>
</feature>
<dbReference type="EMBL" id="UINC01060326">
    <property type="protein sequence ID" value="SVB84723.1"/>
    <property type="molecule type" value="Genomic_DNA"/>
</dbReference>
<reference evidence="2" key="1">
    <citation type="submission" date="2018-05" db="EMBL/GenBank/DDBJ databases">
        <authorList>
            <person name="Lanie J.A."/>
            <person name="Ng W.-L."/>
            <person name="Kazmierczak K.M."/>
            <person name="Andrzejewski T.M."/>
            <person name="Davidsen T.M."/>
            <person name="Wayne K.J."/>
            <person name="Tettelin H."/>
            <person name="Glass J.I."/>
            <person name="Rusch D."/>
            <person name="Podicherti R."/>
            <person name="Tsui H.-C.T."/>
            <person name="Winkler M.E."/>
        </authorList>
    </citation>
    <scope>NUCLEOTIDE SEQUENCE</scope>
</reference>
<proteinExistence type="predicted"/>